<dbReference type="EMBL" id="AVOT02063065">
    <property type="protein sequence ID" value="MBW0555891.1"/>
    <property type="molecule type" value="Genomic_DNA"/>
</dbReference>
<dbReference type="Proteomes" id="UP000765509">
    <property type="component" value="Unassembled WGS sequence"/>
</dbReference>
<reference evidence="1" key="1">
    <citation type="submission" date="2021-03" db="EMBL/GenBank/DDBJ databases">
        <title>Draft genome sequence of rust myrtle Austropuccinia psidii MF-1, a brazilian biotype.</title>
        <authorList>
            <person name="Quecine M.C."/>
            <person name="Pachon D.M.R."/>
            <person name="Bonatelli M.L."/>
            <person name="Correr F.H."/>
            <person name="Franceschini L.M."/>
            <person name="Leite T.F."/>
            <person name="Margarido G.R.A."/>
            <person name="Almeida C.A."/>
            <person name="Ferrarezi J.A."/>
            <person name="Labate C.A."/>
        </authorList>
    </citation>
    <scope>NUCLEOTIDE SEQUENCE</scope>
    <source>
        <strain evidence="1">MF-1</strain>
    </source>
</reference>
<accession>A0A9Q3PDH0</accession>
<dbReference type="AlphaFoldDB" id="A0A9Q3PDH0"/>
<proteinExistence type="predicted"/>
<gene>
    <name evidence="1" type="ORF">O181_095606</name>
</gene>
<comment type="caution">
    <text evidence="1">The sequence shown here is derived from an EMBL/GenBank/DDBJ whole genome shotgun (WGS) entry which is preliminary data.</text>
</comment>
<evidence type="ECO:0000313" key="1">
    <source>
        <dbReference type="EMBL" id="MBW0555891.1"/>
    </source>
</evidence>
<sequence length="95" mass="10182">MLTHLHPPPDETPTLSPISLCFCTPASSSPQLTILMLLQGPHVMPPTPPSPTFMPPLTCLILSATYHPYTCGVPTQHPSDASYHPYAVETTFGVG</sequence>
<name>A0A9Q3PDH0_9BASI</name>
<keyword evidence="2" id="KW-1185">Reference proteome</keyword>
<organism evidence="1 2">
    <name type="scientific">Austropuccinia psidii MF-1</name>
    <dbReference type="NCBI Taxonomy" id="1389203"/>
    <lineage>
        <taxon>Eukaryota</taxon>
        <taxon>Fungi</taxon>
        <taxon>Dikarya</taxon>
        <taxon>Basidiomycota</taxon>
        <taxon>Pucciniomycotina</taxon>
        <taxon>Pucciniomycetes</taxon>
        <taxon>Pucciniales</taxon>
        <taxon>Sphaerophragmiaceae</taxon>
        <taxon>Austropuccinia</taxon>
    </lineage>
</organism>
<evidence type="ECO:0000313" key="2">
    <source>
        <dbReference type="Proteomes" id="UP000765509"/>
    </source>
</evidence>
<protein>
    <submittedName>
        <fullName evidence="1">Uncharacterized protein</fullName>
    </submittedName>
</protein>